<accession>A0ABQ4K7D1</accession>
<name>A0ABQ4K7D1_9BACI</name>
<reference evidence="2 3" key="1">
    <citation type="submission" date="2021-03" db="EMBL/GenBank/DDBJ databases">
        <title>Antimicrobial resistance genes in bacteria isolated from Japanese honey, and their potential for conferring macrolide and lincosamide resistance in the American foulbrood pathogen Paenibacillus larvae.</title>
        <authorList>
            <person name="Okamoto M."/>
            <person name="Kumagai M."/>
            <person name="Kanamori H."/>
            <person name="Takamatsu D."/>
        </authorList>
    </citation>
    <scope>NUCLEOTIDE SEQUENCE [LARGE SCALE GENOMIC DNA]</scope>
    <source>
        <strain evidence="2 3">J1TS3</strain>
    </source>
</reference>
<feature type="domain" description="Beta-lactamase-related" evidence="1">
    <location>
        <begin position="48"/>
        <end position="341"/>
    </location>
</feature>
<dbReference type="Pfam" id="PF00144">
    <property type="entry name" value="Beta-lactamase"/>
    <property type="match status" value="1"/>
</dbReference>
<dbReference type="InterPro" id="IPR012338">
    <property type="entry name" value="Beta-lactam/transpept-like"/>
</dbReference>
<keyword evidence="3" id="KW-1185">Reference proteome</keyword>
<dbReference type="SUPFAM" id="SSF56601">
    <property type="entry name" value="beta-lactamase/transpeptidase-like"/>
    <property type="match status" value="1"/>
</dbReference>
<dbReference type="EMBL" id="BOQT01000010">
    <property type="protein sequence ID" value="GIN21637.1"/>
    <property type="molecule type" value="Genomic_DNA"/>
</dbReference>
<dbReference type="RefSeq" id="WP_212963407.1">
    <property type="nucleotide sequence ID" value="NZ_BOQT01000010.1"/>
</dbReference>
<gene>
    <name evidence="2" type="ORF">J1TS3_27710</name>
</gene>
<dbReference type="Proteomes" id="UP000680279">
    <property type="component" value="Unassembled WGS sequence"/>
</dbReference>
<protein>
    <recommendedName>
        <fullName evidence="1">Beta-lactamase-related domain-containing protein</fullName>
    </recommendedName>
</protein>
<dbReference type="InterPro" id="IPR050491">
    <property type="entry name" value="AmpC-like"/>
</dbReference>
<dbReference type="PANTHER" id="PTHR46825:SF9">
    <property type="entry name" value="BETA-LACTAMASE-RELATED DOMAIN-CONTAINING PROTEIN"/>
    <property type="match status" value="1"/>
</dbReference>
<proteinExistence type="predicted"/>
<sequence length="374" mass="43247">MSKDDLQRSILEKLNKLIASDKKLHNVHLLIHSEKLNLHWPMAVGETDGSAAHPRQPYHTASVGKTFTAVLLAILVEKGLVKFDDPIVRYLPEDITKNLHNFKGKDYTNDIQIHHLLSHTSGLPDFYEDKPKQGKRLLQEILDNPSRSWTPQETIQWTKEHLTPRFQPGKLVHYTDTGYNLLGLIIENITLKPYHEVLHEHLFNPLQMKHSYLSHYSQPAIKSEYPVANIYMDNLIIKVDDYQSFNSFYSGGQTVCTLEDQLLFMKALVNHQIIQKETLDTMMQWNKMRIGMDYGYGLMRMRFIPFTQKYIGWGHLGASGTCMLYFPHSDLYVIGAFNQTAYQSKGMTFIFFNVVRKLVKYAEREGIPSGSNRN</sequence>
<organism evidence="2 3">
    <name type="scientific">Siminovitchia fordii</name>
    <dbReference type="NCBI Taxonomy" id="254759"/>
    <lineage>
        <taxon>Bacteria</taxon>
        <taxon>Bacillati</taxon>
        <taxon>Bacillota</taxon>
        <taxon>Bacilli</taxon>
        <taxon>Bacillales</taxon>
        <taxon>Bacillaceae</taxon>
        <taxon>Siminovitchia</taxon>
    </lineage>
</organism>
<evidence type="ECO:0000313" key="2">
    <source>
        <dbReference type="EMBL" id="GIN21637.1"/>
    </source>
</evidence>
<evidence type="ECO:0000259" key="1">
    <source>
        <dbReference type="Pfam" id="PF00144"/>
    </source>
</evidence>
<dbReference type="Gene3D" id="3.40.710.10">
    <property type="entry name" value="DD-peptidase/beta-lactamase superfamily"/>
    <property type="match status" value="1"/>
</dbReference>
<dbReference type="InterPro" id="IPR001466">
    <property type="entry name" value="Beta-lactam-related"/>
</dbReference>
<dbReference type="PANTHER" id="PTHR46825">
    <property type="entry name" value="D-ALANYL-D-ALANINE-CARBOXYPEPTIDASE/ENDOPEPTIDASE AMPH"/>
    <property type="match status" value="1"/>
</dbReference>
<evidence type="ECO:0000313" key="3">
    <source>
        <dbReference type="Proteomes" id="UP000680279"/>
    </source>
</evidence>
<comment type="caution">
    <text evidence="2">The sequence shown here is derived from an EMBL/GenBank/DDBJ whole genome shotgun (WGS) entry which is preliminary data.</text>
</comment>